<feature type="transmembrane region" description="Helical" evidence="6">
    <location>
        <begin position="547"/>
        <end position="569"/>
    </location>
</feature>
<feature type="region of interest" description="Disordered" evidence="5">
    <location>
        <begin position="1094"/>
        <end position="1114"/>
    </location>
</feature>
<comment type="subcellular location">
    <subcellularLocation>
        <location evidence="1">Membrane</location>
        <topology evidence="1">Multi-pass membrane protein</topology>
    </subcellularLocation>
</comment>
<feature type="transmembrane region" description="Helical" evidence="6">
    <location>
        <begin position="612"/>
        <end position="631"/>
    </location>
</feature>
<feature type="transmembrane region" description="Helical" evidence="6">
    <location>
        <begin position="651"/>
        <end position="673"/>
    </location>
</feature>
<feature type="transmembrane region" description="Helical" evidence="6">
    <location>
        <begin position="345"/>
        <end position="365"/>
    </location>
</feature>
<keyword evidence="4 6" id="KW-0472">Membrane</keyword>
<dbReference type="PROSITE" id="PS51380">
    <property type="entry name" value="EXS"/>
    <property type="match status" value="1"/>
</dbReference>
<accession>A0ABP0MHD1</accession>
<evidence type="ECO:0000313" key="9">
    <source>
        <dbReference type="Proteomes" id="UP001642484"/>
    </source>
</evidence>
<feature type="transmembrane region" description="Helical" evidence="6">
    <location>
        <begin position="484"/>
        <end position="506"/>
    </location>
</feature>
<proteinExistence type="predicted"/>
<evidence type="ECO:0000256" key="2">
    <source>
        <dbReference type="ARBA" id="ARBA00022692"/>
    </source>
</evidence>
<evidence type="ECO:0000256" key="3">
    <source>
        <dbReference type="ARBA" id="ARBA00022989"/>
    </source>
</evidence>
<dbReference type="Pfam" id="PF03124">
    <property type="entry name" value="EXS"/>
    <property type="match status" value="1"/>
</dbReference>
<feature type="transmembrane region" description="Helical" evidence="6">
    <location>
        <begin position="57"/>
        <end position="79"/>
    </location>
</feature>
<protein>
    <recommendedName>
        <fullName evidence="7">EXS domain-containing protein</fullName>
    </recommendedName>
</protein>
<keyword evidence="3 6" id="KW-1133">Transmembrane helix</keyword>
<comment type="caution">
    <text evidence="8">The sequence shown here is derived from an EMBL/GenBank/DDBJ whole genome shotgun (WGS) entry which is preliminary data.</text>
</comment>
<feature type="transmembrane region" description="Helical" evidence="6">
    <location>
        <begin position="875"/>
        <end position="902"/>
    </location>
</feature>
<feature type="region of interest" description="Disordered" evidence="5">
    <location>
        <begin position="209"/>
        <end position="233"/>
    </location>
</feature>
<reference evidence="8 9" key="1">
    <citation type="submission" date="2024-02" db="EMBL/GenBank/DDBJ databases">
        <authorList>
            <person name="Chen Y."/>
            <person name="Shah S."/>
            <person name="Dougan E. K."/>
            <person name="Thang M."/>
            <person name="Chan C."/>
        </authorList>
    </citation>
    <scope>NUCLEOTIDE SEQUENCE [LARGE SCALE GENOMIC DNA]</scope>
</reference>
<keyword evidence="9" id="KW-1185">Reference proteome</keyword>
<evidence type="ECO:0000259" key="7">
    <source>
        <dbReference type="PROSITE" id="PS51380"/>
    </source>
</evidence>
<feature type="compositionally biased region" description="Acidic residues" evidence="5">
    <location>
        <begin position="1094"/>
        <end position="1105"/>
    </location>
</feature>
<evidence type="ECO:0000256" key="4">
    <source>
        <dbReference type="ARBA" id="ARBA00023136"/>
    </source>
</evidence>
<evidence type="ECO:0000256" key="1">
    <source>
        <dbReference type="ARBA" id="ARBA00004141"/>
    </source>
</evidence>
<feature type="domain" description="EXS" evidence="7">
    <location>
        <begin position="796"/>
        <end position="1007"/>
    </location>
</feature>
<name>A0ABP0MHD1_9DINO</name>
<feature type="transmembrane region" description="Helical" evidence="6">
    <location>
        <begin position="377"/>
        <end position="398"/>
    </location>
</feature>
<dbReference type="Pfam" id="PF08016">
    <property type="entry name" value="PKD_channel"/>
    <property type="match status" value="1"/>
</dbReference>
<dbReference type="EMBL" id="CAXAMN010017446">
    <property type="protein sequence ID" value="CAK9050508.1"/>
    <property type="molecule type" value="Genomic_DNA"/>
</dbReference>
<organism evidence="8 9">
    <name type="scientific">Durusdinium trenchii</name>
    <dbReference type="NCBI Taxonomy" id="1381693"/>
    <lineage>
        <taxon>Eukaryota</taxon>
        <taxon>Sar</taxon>
        <taxon>Alveolata</taxon>
        <taxon>Dinophyceae</taxon>
        <taxon>Suessiales</taxon>
        <taxon>Symbiodiniaceae</taxon>
        <taxon>Durusdinium</taxon>
    </lineage>
</organism>
<keyword evidence="2 6" id="KW-0812">Transmembrane</keyword>
<feature type="transmembrane region" description="Helical" evidence="6">
    <location>
        <begin position="679"/>
        <end position="698"/>
    </location>
</feature>
<dbReference type="PANTHER" id="PTHR10783:SF46">
    <property type="entry name" value="PROTEIN ERD1 HOMOLOG 2"/>
    <property type="match status" value="1"/>
</dbReference>
<sequence>MSKILESAQKGTRQRSLDDDIRLMAGSMLTYSNLIYTQEGTETQAVKMVVRKQREKLLGCLMLPLAFMYFILFSASIMLHEDISDVYMIESELRANMDSIFDGVEDIDSLWDTLMGDFSQIFFTQTDMYGRAIQRPPATATDKWGTWGQVGVYNQIQGAIRFQQTRRTAAGFGKIYMCNSNVTCFLCRSNRGFQPAYLVSSGESAPIDCGDWPDPNRRLEEHTADPEELSPRRLSLMQPTLQSSLPKESSDEMQLFRFYIYPSEDLSRTMERLQYFRGRNWLDEDSRVLQIRLYLLNSELGQPNMEQVTLTFFFADGGSIYYSRDFQAIFFKIFPNTLCMVADGFFFLTLCFTGILQAVVLWRALRDRRVKKYLSDIRNLLELLVIAIGIYFCAQFYMVFLTKEKTTEIVTDLRANGWYVHDEQQKVVEDLFQVGESASNELLSLRLLAANYTLILTFRFFANFQAQPQLAIITNTLGSLIVEIIHFIVVFIPAILVYVFSATLLFGRRIQDVSTFWGSMGYIFRMTQEGEYDWEAFQEENYWSSAIWVWSFVVFVNMLLINLLIAIILDTYKEVQKAEESREAVSWRSCLVEDAVKEKSVQALWYVVRPGYMVALFLVGWAANVSLFTRYHIDYAAVLGITKEEFISSRFLVILSAFLALMLSLVRMLASLHGASTELISVVLLCYVVVLLLILGVLPRRWREHCRWREPFAQALRRCVWPDTMKEIPFAEVLVADGLTSVAKLFFDLTTGSCIVISSSEPALKSTLGGTLGTLGTLSPIKRPELTAQGVLATALDQCSGSSLPYLAWSVPFLIRARQCVITARHAPDAWNRDLQRINLAKYLSALPVVFFAMCHARVIPGINGSMLTSEDFEVLWALAAIVNSAFSFLWDLVMDWGLLHWVPLKLGNFGLRPTLLYPQPPVVYYFAIVLNFIGRTLWSLRWSEQATIFLGAFFLSSVQQAAEVVRRCLWNVLRVEWQCICKGKWEQFPNMPQYQLDLILADSEIMMEAQANKDINTEKLVKMAGSLMNSVSGVNENLEHIMKEESRDPLQSWVVGKNVPGFATNTENPENMHKGSRPPRIVDPFKVDEVLDEDGQPIEPEEAEEGNKEVEPEEEKFKTLWLIETENMMKAQRSWLVNASWHLDQLNAVLRQRAKQIGAASALAQLKGGRTTQGGIRNSSSMW</sequence>
<dbReference type="Proteomes" id="UP001642484">
    <property type="component" value="Unassembled WGS sequence"/>
</dbReference>
<feature type="compositionally biased region" description="Basic and acidic residues" evidence="5">
    <location>
        <begin position="214"/>
        <end position="231"/>
    </location>
</feature>
<dbReference type="Gene3D" id="1.10.287.70">
    <property type="match status" value="1"/>
</dbReference>
<evidence type="ECO:0000256" key="6">
    <source>
        <dbReference type="SAM" id="Phobius"/>
    </source>
</evidence>
<evidence type="ECO:0000256" key="5">
    <source>
        <dbReference type="SAM" id="MobiDB-lite"/>
    </source>
</evidence>
<gene>
    <name evidence="8" type="ORF">CCMP2556_LOCUS25732</name>
</gene>
<evidence type="ECO:0000313" key="8">
    <source>
        <dbReference type="EMBL" id="CAK9050508.1"/>
    </source>
</evidence>
<dbReference type="InterPro" id="IPR004342">
    <property type="entry name" value="EXS_C"/>
</dbReference>
<dbReference type="PANTHER" id="PTHR10783">
    <property type="entry name" value="XENOTROPIC AND POLYTROPIC RETROVIRUS RECEPTOR 1-RELATED"/>
    <property type="match status" value="1"/>
</dbReference>
<dbReference type="InterPro" id="IPR013122">
    <property type="entry name" value="PKD1_2_channel"/>
</dbReference>
<feature type="region of interest" description="Disordered" evidence="5">
    <location>
        <begin position="1063"/>
        <end position="1082"/>
    </location>
</feature>
<feature type="transmembrane region" description="Helical" evidence="6">
    <location>
        <begin position="923"/>
        <end position="941"/>
    </location>
</feature>